<evidence type="ECO:0000259" key="8">
    <source>
        <dbReference type="SMART" id="SM00839"/>
    </source>
</evidence>
<dbReference type="GO" id="GO:0000166">
    <property type="term" value="F:nucleotide binding"/>
    <property type="evidence" value="ECO:0007669"/>
    <property type="project" value="UniProtKB-KW"/>
</dbReference>
<dbReference type="GO" id="GO:0006520">
    <property type="term" value="P:amino acid metabolic process"/>
    <property type="evidence" value="ECO:0007669"/>
    <property type="project" value="InterPro"/>
</dbReference>
<dbReference type="InterPro" id="IPR006096">
    <property type="entry name" value="Glu/Leu/Phe/Val/Trp_DH_C"/>
</dbReference>
<dbReference type="PIRSF" id="PIRSF000188">
    <property type="entry name" value="Phe_leu_dh"/>
    <property type="match status" value="1"/>
</dbReference>
<dbReference type="SUPFAM" id="SSF53223">
    <property type="entry name" value="Aminoacid dehydrogenase-like, N-terminal domain"/>
    <property type="match status" value="1"/>
</dbReference>
<dbReference type="AlphaFoldDB" id="A0A2W5N865"/>
<dbReference type="InterPro" id="IPR006095">
    <property type="entry name" value="Glu/Leu/Phe/Val/Trp_DH"/>
</dbReference>
<evidence type="ECO:0000256" key="5">
    <source>
        <dbReference type="PIRSR" id="PIRSR000188-2"/>
    </source>
</evidence>
<evidence type="ECO:0000256" key="4">
    <source>
        <dbReference type="PIRSR" id="PIRSR000188-1"/>
    </source>
</evidence>
<keyword evidence="5" id="KW-0547">Nucleotide-binding</keyword>
<dbReference type="Proteomes" id="UP000249417">
    <property type="component" value="Unassembled WGS sequence"/>
</dbReference>
<dbReference type="Pfam" id="PF00208">
    <property type="entry name" value="ELFV_dehydrog"/>
    <property type="match status" value="1"/>
</dbReference>
<reference evidence="9 10" key="1">
    <citation type="submission" date="2017-08" db="EMBL/GenBank/DDBJ databases">
        <title>Infants hospitalized years apart are colonized by the same room-sourced microbial strains.</title>
        <authorList>
            <person name="Brooks B."/>
            <person name="Olm M.R."/>
            <person name="Firek B.A."/>
            <person name="Baker R."/>
            <person name="Thomas B.C."/>
            <person name="Morowitz M.J."/>
            <person name="Banfield J.F."/>
        </authorList>
    </citation>
    <scope>NUCLEOTIDE SEQUENCE [LARGE SCALE GENOMIC DNA]</scope>
    <source>
        <strain evidence="9">S2_005_002_R2_29</strain>
    </source>
</reference>
<dbReference type="PANTHER" id="PTHR42722:SF1">
    <property type="entry name" value="VALINE DEHYDROGENASE"/>
    <property type="match status" value="1"/>
</dbReference>
<organism evidence="9 10">
    <name type="scientific">Micavibrio aeruginosavorus</name>
    <dbReference type="NCBI Taxonomy" id="349221"/>
    <lineage>
        <taxon>Bacteria</taxon>
        <taxon>Pseudomonadati</taxon>
        <taxon>Bdellovibrionota</taxon>
        <taxon>Bdellovibrionia</taxon>
        <taxon>Bdellovibrionales</taxon>
        <taxon>Pseudobdellovibrionaceae</taxon>
        <taxon>Micavibrio</taxon>
    </lineage>
</organism>
<proteinExistence type="inferred from homology"/>
<dbReference type="InterPro" id="IPR006097">
    <property type="entry name" value="Glu/Leu/Phe/Val/Trp_DH_dimer"/>
</dbReference>
<accession>A0A2W5N865</accession>
<feature type="domain" description="Glutamate/phenylalanine/leucine/valine/L-tryptophan dehydrogenase C-terminal" evidence="8">
    <location>
        <begin position="160"/>
        <end position="374"/>
    </location>
</feature>
<gene>
    <name evidence="9" type="ORF">DI551_04175</name>
</gene>
<dbReference type="SUPFAM" id="SSF51735">
    <property type="entry name" value="NAD(P)-binding Rossmann-fold domains"/>
    <property type="match status" value="1"/>
</dbReference>
<dbReference type="Gene3D" id="3.40.50.10860">
    <property type="entry name" value="Leucine Dehydrogenase, chain A, domain 1"/>
    <property type="match status" value="1"/>
</dbReference>
<protein>
    <submittedName>
        <fullName evidence="9">Amino acid dehydrogenase</fullName>
    </submittedName>
</protein>
<name>A0A2W5N865_9BACT</name>
<evidence type="ECO:0000256" key="6">
    <source>
        <dbReference type="RuleBase" id="RU004417"/>
    </source>
</evidence>
<feature type="compositionally biased region" description="Gly residues" evidence="7">
    <location>
        <begin position="386"/>
        <end position="395"/>
    </location>
</feature>
<dbReference type="GO" id="GO:0016639">
    <property type="term" value="F:oxidoreductase activity, acting on the CH-NH2 group of donors, NAD or NADP as acceptor"/>
    <property type="evidence" value="ECO:0007669"/>
    <property type="project" value="InterPro"/>
</dbReference>
<comment type="similarity">
    <text evidence="1 6">Belongs to the Glu/Leu/Phe/Val dehydrogenases family.</text>
</comment>
<feature type="region of interest" description="Disordered" evidence="7">
    <location>
        <begin position="374"/>
        <end position="395"/>
    </location>
</feature>
<feature type="active site" description="Proton donor/acceptor" evidence="4">
    <location>
        <position position="89"/>
    </location>
</feature>
<dbReference type="SMART" id="SM00839">
    <property type="entry name" value="ELFV_dehydrog"/>
    <property type="match status" value="1"/>
</dbReference>
<dbReference type="CDD" id="cd01075">
    <property type="entry name" value="NAD_bind_Leu_Phe_Val_DH"/>
    <property type="match status" value="1"/>
</dbReference>
<evidence type="ECO:0000256" key="2">
    <source>
        <dbReference type="ARBA" id="ARBA00023002"/>
    </source>
</evidence>
<dbReference type="PRINTS" id="PR00082">
    <property type="entry name" value="GLFDHDRGNASE"/>
</dbReference>
<dbReference type="InterPro" id="IPR016211">
    <property type="entry name" value="Glu/Phe/Leu/Val/Trp_DH_bac/arc"/>
</dbReference>
<dbReference type="InterPro" id="IPR036291">
    <property type="entry name" value="NAD(P)-bd_dom_sf"/>
</dbReference>
<dbReference type="Gene3D" id="3.40.50.720">
    <property type="entry name" value="NAD(P)-binding Rossmann-like Domain"/>
    <property type="match status" value="1"/>
</dbReference>
<feature type="binding site" evidence="5">
    <location>
        <begin position="196"/>
        <end position="201"/>
    </location>
    <ligand>
        <name>NAD(+)</name>
        <dbReference type="ChEBI" id="CHEBI:57540"/>
    </ligand>
</feature>
<evidence type="ECO:0000256" key="7">
    <source>
        <dbReference type="SAM" id="MobiDB-lite"/>
    </source>
</evidence>
<dbReference type="Pfam" id="PF02812">
    <property type="entry name" value="ELFV_dehydrog_N"/>
    <property type="match status" value="1"/>
</dbReference>
<evidence type="ECO:0000313" key="10">
    <source>
        <dbReference type="Proteomes" id="UP000249417"/>
    </source>
</evidence>
<evidence type="ECO:0000256" key="3">
    <source>
        <dbReference type="ARBA" id="ARBA00023027"/>
    </source>
</evidence>
<comment type="caution">
    <text evidence="9">The sequence shown here is derived from an EMBL/GenBank/DDBJ whole genome shotgun (WGS) entry which is preliminary data.</text>
</comment>
<keyword evidence="3 5" id="KW-0520">NAD</keyword>
<evidence type="ECO:0000313" key="9">
    <source>
        <dbReference type="EMBL" id="PZQ46955.1"/>
    </source>
</evidence>
<dbReference type="InterPro" id="IPR046346">
    <property type="entry name" value="Aminoacid_DH-like_N_sf"/>
</dbReference>
<dbReference type="EMBL" id="QFQB01000019">
    <property type="protein sequence ID" value="PZQ46955.1"/>
    <property type="molecule type" value="Genomic_DNA"/>
</dbReference>
<sequence length="395" mass="42731">MIFKDLDKAVLGQNSSYDHHETVRRFLLGPDSETLAIVAVHNSNLGPALGGCRMRPYATEEEALTDVLRLSRGMTYKNAMAGLPLGGGKAVILGDFRKDKSDQMMEEMGESVETFEGKYVTAEDSGTTEHDMLVMSKQTEHVTGLPPEYFVGKDFGELGGNPSPLTALGVYRGIRAAAKHRYGGDSLVGLKVAVQGIGAVGLELCKLLRQDGVEIFMTDVDAARLKDAREALGGGHIVSPDEIFEIEAEVFAPCAMGGILNDDTIPKLKAHIVAGAANNQLLKAHHDIQLLDRDILYVPDYVLNSGGVICVGYEYFRKSGYNPLDLEISRESMVHHVERIGDTVAEVLSYAKDKHMGTGEAADKLAEERFMEAKPFTSSEPPASFGQGGGKTLVQ</sequence>
<keyword evidence="2 6" id="KW-0560">Oxidoreductase</keyword>
<evidence type="ECO:0000256" key="1">
    <source>
        <dbReference type="ARBA" id="ARBA00006382"/>
    </source>
</evidence>
<dbReference type="PANTHER" id="PTHR42722">
    <property type="entry name" value="LEUCINE DEHYDROGENASE"/>
    <property type="match status" value="1"/>
</dbReference>